<organism evidence="2 3">
    <name type="scientific">Tilletia walkeri</name>
    <dbReference type="NCBI Taxonomy" id="117179"/>
    <lineage>
        <taxon>Eukaryota</taxon>
        <taxon>Fungi</taxon>
        <taxon>Dikarya</taxon>
        <taxon>Basidiomycota</taxon>
        <taxon>Ustilaginomycotina</taxon>
        <taxon>Exobasidiomycetes</taxon>
        <taxon>Tilletiales</taxon>
        <taxon>Tilletiaceae</taxon>
        <taxon>Tilletia</taxon>
    </lineage>
</organism>
<accession>A0A8X7N1S4</accession>
<dbReference type="AlphaFoldDB" id="A0A8X7N1S4"/>
<protein>
    <submittedName>
        <fullName evidence="2">Uncharacterized protein</fullName>
    </submittedName>
</protein>
<comment type="caution">
    <text evidence="2">The sequence shown here is derived from an EMBL/GenBank/DDBJ whole genome shotgun (WGS) entry which is preliminary data.</text>
</comment>
<evidence type="ECO:0000313" key="2">
    <source>
        <dbReference type="EMBL" id="KAE8264645.1"/>
    </source>
</evidence>
<reference evidence="2" key="2">
    <citation type="journal article" date="2019" name="IMA Fungus">
        <title>Genome sequencing and comparison of five Tilletia species to identify candidate genes for the detection of regulated species infecting wheat.</title>
        <authorList>
            <person name="Nguyen H.D.T."/>
            <person name="Sultana T."/>
            <person name="Kesanakurti P."/>
            <person name="Hambleton S."/>
        </authorList>
    </citation>
    <scope>NUCLEOTIDE SEQUENCE</scope>
    <source>
        <strain evidence="2">DAOMC 236422</strain>
    </source>
</reference>
<feature type="region of interest" description="Disordered" evidence="1">
    <location>
        <begin position="1"/>
        <end position="74"/>
    </location>
</feature>
<reference evidence="2" key="1">
    <citation type="submission" date="2016-04" db="EMBL/GenBank/DDBJ databases">
        <authorList>
            <person name="Nguyen H.D."/>
            <person name="Samba Siva P."/>
            <person name="Cullis J."/>
            <person name="Levesque C.A."/>
            <person name="Hambleton S."/>
        </authorList>
    </citation>
    <scope>NUCLEOTIDE SEQUENCE</scope>
    <source>
        <strain evidence="2">DAOMC 236422</strain>
    </source>
</reference>
<sequence length="529" mass="57968">MARGASSNKRKADQGNGSSLKFSVKVPRRGVKKEESDQAPSIKTESDISDKMEPGVTVKKEQGADKNYAASESGTPSEYIAKVECFKPANPNGATLTERSKPIRVNNGQRISTVRSTDSIEDFLNRMMPTVQRDIGGLPADWKIQVKVEGEEADLFKDFTLLELDGGESAKYEDTTQWLWRIFLAELSAALPGAGPATAKGSVHVTLKASSPIATASNDGQKGKGKGGKGKGDIVNSAGPKLVTTSPSRTSFKTMLPHSLQSGTWADAILISDSSDEESNSKPQNKDNGNNNNPQTYEVGSEEWRKMRKRLGEEELSRQLMAIKEAWFERMGTGIMQLVLECRSQRLDLKKTAVAASKVATSSSHSHPKSFIWNTPPDDVFLESIRKLQDNDSKPRILLLLFQTSSKQMSPLQHNEYGAPGRLQKTPQYYKTFSKASIANLLYARLRLLFESQANSGLEVHVQAFGNVVTAYGRKLFTKDPDPPAKPSGTFEAISNALTQSFSTHFHPGATRWNGESVADLFAWAVDYG</sequence>
<gene>
    <name evidence="2" type="ORF">A4X09_0g6907</name>
</gene>
<feature type="region of interest" description="Disordered" evidence="1">
    <location>
        <begin position="214"/>
        <end position="251"/>
    </location>
</feature>
<feature type="compositionally biased region" description="Low complexity" evidence="1">
    <location>
        <begin position="281"/>
        <end position="295"/>
    </location>
</feature>
<proteinExistence type="predicted"/>
<keyword evidence="3" id="KW-1185">Reference proteome</keyword>
<feature type="region of interest" description="Disordered" evidence="1">
    <location>
        <begin position="274"/>
        <end position="301"/>
    </location>
</feature>
<evidence type="ECO:0000256" key="1">
    <source>
        <dbReference type="SAM" id="MobiDB-lite"/>
    </source>
</evidence>
<dbReference type="Proteomes" id="UP000078113">
    <property type="component" value="Unassembled WGS sequence"/>
</dbReference>
<evidence type="ECO:0000313" key="3">
    <source>
        <dbReference type="Proteomes" id="UP000078113"/>
    </source>
</evidence>
<feature type="compositionally biased region" description="Basic and acidic residues" evidence="1">
    <location>
        <begin position="44"/>
        <end position="64"/>
    </location>
</feature>
<dbReference type="EMBL" id="LWDG02000515">
    <property type="protein sequence ID" value="KAE8264645.1"/>
    <property type="molecule type" value="Genomic_DNA"/>
</dbReference>
<name>A0A8X7N1S4_9BASI</name>